<reference evidence="1 2" key="1">
    <citation type="journal article" date="2023" name="Genome Announc.">
        <title>Pan-Genome Analyses of the Genus Cohnella and Proposal of the Novel Species Cohnella silvisoli sp. nov., Isolated from Forest Soil.</title>
        <authorList>
            <person name="Wang C."/>
            <person name="Mao L."/>
            <person name="Bao G."/>
            <person name="Zhu H."/>
        </authorList>
    </citation>
    <scope>NUCLEOTIDE SEQUENCE [LARGE SCALE GENOMIC DNA]</scope>
    <source>
        <strain evidence="1 2">NL03-T5-1</strain>
    </source>
</reference>
<dbReference type="InterPro" id="IPR011013">
    <property type="entry name" value="Gal_mutarotase_sf_dom"/>
</dbReference>
<protein>
    <recommendedName>
        <fullName evidence="3">DUF4432 family protein</fullName>
    </recommendedName>
</protein>
<evidence type="ECO:0000313" key="1">
    <source>
        <dbReference type="EMBL" id="MEQ4481362.1"/>
    </source>
</evidence>
<evidence type="ECO:0000313" key="2">
    <source>
        <dbReference type="Proteomes" id="UP001493487"/>
    </source>
</evidence>
<dbReference type="InterPro" id="IPR014718">
    <property type="entry name" value="GH-type_carb-bd"/>
</dbReference>
<accession>A0ABV1KMW1</accession>
<dbReference type="Proteomes" id="UP001493487">
    <property type="component" value="Unassembled WGS sequence"/>
</dbReference>
<evidence type="ECO:0008006" key="3">
    <source>
        <dbReference type="Google" id="ProtNLM"/>
    </source>
</evidence>
<dbReference type="Gene3D" id="2.70.98.10">
    <property type="match status" value="1"/>
</dbReference>
<keyword evidence="2" id="KW-1185">Reference proteome</keyword>
<dbReference type="SUPFAM" id="SSF74650">
    <property type="entry name" value="Galactose mutarotase-like"/>
    <property type="match status" value="1"/>
</dbReference>
<sequence>MTGKDREKQIYYNMEKSTYRGLDCWVMETAAISLIVVPELGGNIVSLQYKPTAKEWLTESKSDEMRGSLGYGETYSEQAMFGWDECFPTIVACPYPAEGAYEGRIIPDHGELWSMPWDVYSENGVLICKAAGRALPYEITRRMSFADERVVRFEYEVVNTGEEAISVFWTAHPLFAATEHTQICVPDGLKQMLCTDGGRNLDKGRVYDWPETIESPYPRLDFIRPAGTGDSRKFYAEGPVDSGWAGLYERNSGEFVVLEWSPEELPYFGFWINEGEFNGQLVCALEPCNGFYDTLSTAYENGKLLQIPAMRGKAHWSLQLRLGCGSLQKMR</sequence>
<organism evidence="1 2">
    <name type="scientific">Cohnella silvisoli</name>
    <dbReference type="NCBI Taxonomy" id="2873699"/>
    <lineage>
        <taxon>Bacteria</taxon>
        <taxon>Bacillati</taxon>
        <taxon>Bacillota</taxon>
        <taxon>Bacilli</taxon>
        <taxon>Bacillales</taxon>
        <taxon>Paenibacillaceae</taxon>
        <taxon>Cohnella</taxon>
    </lineage>
</organism>
<dbReference type="RefSeq" id="WP_232182131.1">
    <property type="nucleotide sequence ID" value="NZ_JAIOAP010000001.1"/>
</dbReference>
<comment type="caution">
    <text evidence="1">The sequence shown here is derived from an EMBL/GenBank/DDBJ whole genome shotgun (WGS) entry which is preliminary data.</text>
</comment>
<gene>
    <name evidence="1" type="ORF">QJS35_03010</name>
</gene>
<dbReference type="EMBL" id="JASKHM010000001">
    <property type="protein sequence ID" value="MEQ4481362.1"/>
    <property type="molecule type" value="Genomic_DNA"/>
</dbReference>
<name>A0ABV1KMW1_9BACL</name>
<proteinExistence type="predicted"/>